<evidence type="ECO:0000256" key="13">
    <source>
        <dbReference type="SAM" id="MobiDB-lite"/>
    </source>
</evidence>
<feature type="domain" description="2Fe-2S ferredoxin-type" evidence="14">
    <location>
        <begin position="24"/>
        <end position="102"/>
    </location>
</feature>
<evidence type="ECO:0000256" key="12">
    <source>
        <dbReference type="RuleBase" id="RU003525"/>
    </source>
</evidence>
<protein>
    <recommendedName>
        <fullName evidence="12">NADH-quinone oxidoreductase</fullName>
        <ecNumber evidence="12">7.1.1.-</ecNumber>
    </recommendedName>
</protein>
<evidence type="ECO:0000259" key="15">
    <source>
        <dbReference type="PROSITE" id="PS51669"/>
    </source>
</evidence>
<comment type="caution">
    <text evidence="17">The sequence shown here is derived from an EMBL/GenBank/DDBJ whole genome shotgun (WGS) entry which is preliminary data.</text>
</comment>
<dbReference type="NCBIfam" id="TIGR01973">
    <property type="entry name" value="NuoG"/>
    <property type="match status" value="1"/>
</dbReference>
<dbReference type="Gene3D" id="2.40.40.20">
    <property type="match status" value="1"/>
</dbReference>
<dbReference type="Pfam" id="PF22117">
    <property type="entry name" value="Fer4_Nqo3"/>
    <property type="match status" value="1"/>
</dbReference>
<evidence type="ECO:0000256" key="4">
    <source>
        <dbReference type="ARBA" id="ARBA00022714"/>
    </source>
</evidence>
<keyword evidence="6 12" id="KW-0479">Metal-binding</keyword>
<dbReference type="SMART" id="SM00929">
    <property type="entry name" value="NADH-G_4Fe-4S_3"/>
    <property type="match status" value="1"/>
</dbReference>
<dbReference type="EMBL" id="JAVREI010000001">
    <property type="protein sequence ID" value="MDT0274885.1"/>
    <property type="molecule type" value="Genomic_DNA"/>
</dbReference>
<comment type="cofactor">
    <cofactor evidence="12">
        <name>[2Fe-2S] cluster</name>
        <dbReference type="ChEBI" id="CHEBI:190135"/>
    </cofactor>
    <text evidence="12">Binds 1 [2Fe-2S] cluster per subunit.</text>
</comment>
<dbReference type="PROSITE" id="PS51085">
    <property type="entry name" value="2FE2S_FER_2"/>
    <property type="match status" value="1"/>
</dbReference>
<keyword evidence="5 12" id="KW-0874">Quinone</keyword>
<feature type="region of interest" description="Disordered" evidence="13">
    <location>
        <begin position="824"/>
        <end position="844"/>
    </location>
</feature>
<evidence type="ECO:0000256" key="5">
    <source>
        <dbReference type="ARBA" id="ARBA00022719"/>
    </source>
</evidence>
<dbReference type="Proteomes" id="UP001183222">
    <property type="component" value="Unassembled WGS sequence"/>
</dbReference>
<dbReference type="GO" id="GO:0050136">
    <property type="term" value="F:NADH dehydrogenase (quinone) (non-electrogenic) activity"/>
    <property type="evidence" value="ECO:0007669"/>
    <property type="project" value="UniProtKB-EC"/>
</dbReference>
<dbReference type="InterPro" id="IPR000283">
    <property type="entry name" value="NADH_UbQ_OxRdtase_75kDa_su_CS"/>
</dbReference>
<dbReference type="InterPro" id="IPR019574">
    <property type="entry name" value="NADH_UbQ_OxRdtase_Gsu_4Fe4S-bd"/>
</dbReference>
<dbReference type="Pfam" id="PF01568">
    <property type="entry name" value="Molydop_binding"/>
    <property type="match status" value="1"/>
</dbReference>
<dbReference type="InterPro" id="IPR009010">
    <property type="entry name" value="Asp_de-COase-like_dom_sf"/>
</dbReference>
<evidence type="ECO:0000256" key="9">
    <source>
        <dbReference type="ARBA" id="ARBA00023014"/>
    </source>
</evidence>
<dbReference type="Pfam" id="PF04879">
    <property type="entry name" value="Molybdop_Fe4S4"/>
    <property type="match status" value="1"/>
</dbReference>
<dbReference type="PROSITE" id="PS00642">
    <property type="entry name" value="COMPLEX1_75K_2"/>
    <property type="match status" value="1"/>
</dbReference>
<dbReference type="PROSITE" id="PS51669">
    <property type="entry name" value="4FE4S_MOW_BIS_MGD"/>
    <property type="match status" value="1"/>
</dbReference>
<reference evidence="18" key="1">
    <citation type="submission" date="2023-07" db="EMBL/GenBank/DDBJ databases">
        <title>30 novel species of actinomycetes from the DSMZ collection.</title>
        <authorList>
            <person name="Nouioui I."/>
        </authorList>
    </citation>
    <scope>NUCLEOTIDE SEQUENCE [LARGE SCALE GENOMIC DNA]</scope>
    <source>
        <strain evidence="18">DSM 46792</strain>
    </source>
</reference>
<dbReference type="PROSITE" id="PS51839">
    <property type="entry name" value="4FE4S_HC3"/>
    <property type="match status" value="1"/>
</dbReference>
<dbReference type="Gene3D" id="2.20.25.90">
    <property type="entry name" value="ADC-like domains"/>
    <property type="match status" value="1"/>
</dbReference>
<evidence type="ECO:0000259" key="16">
    <source>
        <dbReference type="PROSITE" id="PS51839"/>
    </source>
</evidence>
<comment type="catalytic activity">
    <reaction evidence="11 12">
        <text>a quinone + NADH + 5 H(+)(in) = a quinol + NAD(+) + 4 H(+)(out)</text>
        <dbReference type="Rhea" id="RHEA:57888"/>
        <dbReference type="ChEBI" id="CHEBI:15378"/>
        <dbReference type="ChEBI" id="CHEBI:24646"/>
        <dbReference type="ChEBI" id="CHEBI:57540"/>
        <dbReference type="ChEBI" id="CHEBI:57945"/>
        <dbReference type="ChEBI" id="CHEBI:132124"/>
    </reaction>
</comment>
<evidence type="ECO:0000256" key="2">
    <source>
        <dbReference type="ARBA" id="ARBA00005404"/>
    </source>
</evidence>
<dbReference type="SUPFAM" id="SSF53706">
    <property type="entry name" value="Formate dehydrogenase/DMSO reductase, domains 1-3"/>
    <property type="match status" value="1"/>
</dbReference>
<keyword evidence="8 12" id="KW-0408">Iron</keyword>
<evidence type="ECO:0000256" key="8">
    <source>
        <dbReference type="ARBA" id="ARBA00023004"/>
    </source>
</evidence>
<comment type="similarity">
    <text evidence="2 12">Belongs to the complex I 75 kDa subunit family.</text>
</comment>
<dbReference type="PROSITE" id="PS00643">
    <property type="entry name" value="COMPLEX1_75K_3"/>
    <property type="match status" value="1"/>
</dbReference>
<dbReference type="CDD" id="cd02788">
    <property type="entry name" value="MopB_CT_NDH-1_NuoG2-N7"/>
    <property type="match status" value="1"/>
</dbReference>
<evidence type="ECO:0000256" key="1">
    <source>
        <dbReference type="ARBA" id="ARBA00001966"/>
    </source>
</evidence>
<dbReference type="InterPro" id="IPR054351">
    <property type="entry name" value="NADH_UbQ_OxRdtase_ferredoxin"/>
</dbReference>
<keyword evidence="4 12" id="KW-0001">2Fe-2S</keyword>
<dbReference type="CDD" id="cd00207">
    <property type="entry name" value="fer2"/>
    <property type="match status" value="1"/>
</dbReference>
<keyword evidence="17" id="KW-0560">Oxidoreductase</keyword>
<comment type="function">
    <text evidence="12">NDH-1 shuttles electrons from NADH, via FMN and iron-sulfur (Fe-S) centers, to quinones in the respiratory chain. Couples the redox reaction to proton translocation (for every two electrons transferred, four hydrogen ions are translocated across the cytoplasmic membrane), and thus conserves the redox energy in a proton gradient.</text>
</comment>
<dbReference type="Pfam" id="PF13510">
    <property type="entry name" value="Fer2_4"/>
    <property type="match status" value="1"/>
</dbReference>
<evidence type="ECO:0000256" key="6">
    <source>
        <dbReference type="ARBA" id="ARBA00022723"/>
    </source>
</evidence>
<name>A0ABU2K3Y9_9ACTN</name>
<dbReference type="InterPro" id="IPR006656">
    <property type="entry name" value="Mopterin_OxRdtase"/>
</dbReference>
<comment type="cofactor">
    <cofactor evidence="1 12">
        <name>[4Fe-4S] cluster</name>
        <dbReference type="ChEBI" id="CHEBI:49883"/>
    </cofactor>
</comment>
<proteinExistence type="inferred from homology"/>
<dbReference type="InterPro" id="IPR006657">
    <property type="entry name" value="MoPterin_dinucl-bd_dom"/>
</dbReference>
<feature type="domain" description="4Fe-4S Mo/W bis-MGD-type" evidence="15">
    <location>
        <begin position="242"/>
        <end position="298"/>
    </location>
</feature>
<dbReference type="PANTHER" id="PTHR43105:SF12">
    <property type="entry name" value="NADH-QUINONE OXIDOREDUCTASE SUBUNIT G"/>
    <property type="match status" value="1"/>
</dbReference>
<dbReference type="PROSITE" id="PS00641">
    <property type="entry name" value="COMPLEX1_75K_1"/>
    <property type="match status" value="1"/>
</dbReference>
<dbReference type="Pfam" id="PF10588">
    <property type="entry name" value="NADH-G_4Fe-4S_3"/>
    <property type="match status" value="1"/>
</dbReference>
<keyword evidence="3 12" id="KW-0004">4Fe-4S</keyword>
<gene>
    <name evidence="17" type="ORF">RM425_03130</name>
</gene>
<sequence>MTLTNPTPAPAVPPGAPGPHTPPDAVHCTIDGFDVAVPKDTLIIRAAEQVGVFIPRFCDHPLLEPVGACRQCLVEVEGQRKPVASCTMPVTEGMAVRTQLSSPVADKAQQGTMELLLINHPLDCPTCDKGGECPLQNQAMGHGRTESRFVDEKRTYPKPLAISTEILLDRERCVLCARCTRFSQQVAGDPFIELFERGALEQVAIYEDEPFESYFSGNTTQICPVGALTSTQYRFRARPFDLRSEDSVCEHCASGCSMRTDYRRGKVTRRQAGDDPAVNEEWTCDKGRYAFRYVTSNERLTTPLVRGADGTLQPASWPEAWAAAAAGLAAAREAGGVGVLPGGRLTVEDAYAYAKFARVALGTNDVDARARAHSAEEMAFLAGTVAGTGPGRGGVTYDELGTAPVVLLAGFEPEEESPIVFLRLRRAVRTAKTQVFDLAPFPTRAAQKLQATVLTTLPGAEARSLQALAAGTWGGPAVEALRTPGAVVLAGERLAEVPGAFTALLELAEATGARIAWVPRRAGERGALEAGALPGLLPGGRAVADPAARAEVAARWGIDADAIPPGPGMDTTGILAAVRDRRLAGLLVGGVDPADLPDPVLAENALAEARFVVSLEMFPTAVTEWADVVLPVAAASEKAGSYLDWEGRARSFDATLHDTGRLSDARVLHGLADLMDVDLRLPTPEAARAELAALGTARSAGIAGPDVGAAGAPSLRADEALLASWRQLLDVGTLQRDEPELSGTARRPVVRLGAEAAARLGVADGELVTVTGPAGSVTLPLLVTPMPDHVVWLPMRSPGSEVRTHLGTGPGAVVRLAAAARVSSPTGATTMSSPTPATPAGGMA</sequence>
<keyword evidence="10 12" id="KW-0520">NAD</keyword>
<dbReference type="InterPro" id="IPR006963">
    <property type="entry name" value="Mopterin_OxRdtase_4Fe-4S_dom"/>
</dbReference>
<evidence type="ECO:0000259" key="14">
    <source>
        <dbReference type="PROSITE" id="PS51085"/>
    </source>
</evidence>
<feature type="region of interest" description="Disordered" evidence="13">
    <location>
        <begin position="1"/>
        <end position="23"/>
    </location>
</feature>
<evidence type="ECO:0000313" key="17">
    <source>
        <dbReference type="EMBL" id="MDT0274885.1"/>
    </source>
</evidence>
<evidence type="ECO:0000256" key="11">
    <source>
        <dbReference type="ARBA" id="ARBA00047712"/>
    </source>
</evidence>
<accession>A0ABU2K3Y9</accession>
<dbReference type="EC" id="7.1.1.-" evidence="12"/>
<evidence type="ECO:0000256" key="3">
    <source>
        <dbReference type="ARBA" id="ARBA00022485"/>
    </source>
</evidence>
<evidence type="ECO:0000256" key="10">
    <source>
        <dbReference type="ARBA" id="ARBA00023027"/>
    </source>
</evidence>
<dbReference type="Pfam" id="PF00384">
    <property type="entry name" value="Molybdopterin"/>
    <property type="match status" value="1"/>
</dbReference>
<dbReference type="InterPro" id="IPR010228">
    <property type="entry name" value="NADH_UbQ_OxRdtase_Gsu"/>
</dbReference>
<keyword evidence="7 12" id="KW-1278">Translocase</keyword>
<dbReference type="InterPro" id="IPR036010">
    <property type="entry name" value="2Fe-2S_ferredoxin-like_sf"/>
</dbReference>
<feature type="compositionally biased region" description="Pro residues" evidence="13">
    <location>
        <begin position="7"/>
        <end position="22"/>
    </location>
</feature>
<dbReference type="SUPFAM" id="SSF54862">
    <property type="entry name" value="4Fe-4S ferredoxins"/>
    <property type="match status" value="1"/>
</dbReference>
<evidence type="ECO:0000313" key="18">
    <source>
        <dbReference type="Proteomes" id="UP001183222"/>
    </source>
</evidence>
<dbReference type="SUPFAM" id="SSF50692">
    <property type="entry name" value="ADC-like"/>
    <property type="match status" value="1"/>
</dbReference>
<evidence type="ECO:0000256" key="7">
    <source>
        <dbReference type="ARBA" id="ARBA00022967"/>
    </source>
</evidence>
<dbReference type="Gene3D" id="3.30.70.20">
    <property type="match status" value="1"/>
</dbReference>
<dbReference type="RefSeq" id="WP_311343721.1">
    <property type="nucleotide sequence ID" value="NZ_JAVREI010000001.1"/>
</dbReference>
<dbReference type="InterPro" id="IPR001041">
    <property type="entry name" value="2Fe-2S_ferredoxin-type"/>
</dbReference>
<dbReference type="SUPFAM" id="SSF54292">
    <property type="entry name" value="2Fe-2S ferredoxin-like"/>
    <property type="match status" value="1"/>
</dbReference>
<keyword evidence="9 12" id="KW-0411">Iron-sulfur</keyword>
<dbReference type="InterPro" id="IPR050123">
    <property type="entry name" value="Prok_molybdopt-oxidoreductase"/>
</dbReference>
<dbReference type="NCBIfam" id="NF005895">
    <property type="entry name" value="PRK07860.1"/>
    <property type="match status" value="1"/>
</dbReference>
<feature type="domain" description="4Fe-4S His(Cys)3-ligated-type" evidence="16">
    <location>
        <begin position="104"/>
        <end position="143"/>
    </location>
</feature>
<dbReference type="Gene3D" id="3.40.50.740">
    <property type="match status" value="2"/>
</dbReference>
<keyword evidence="18" id="KW-1185">Reference proteome</keyword>
<organism evidence="17 18">
    <name type="scientific">Blastococcus goldschmidtiae</name>
    <dbReference type="NCBI Taxonomy" id="3075546"/>
    <lineage>
        <taxon>Bacteria</taxon>
        <taxon>Bacillati</taxon>
        <taxon>Actinomycetota</taxon>
        <taxon>Actinomycetes</taxon>
        <taxon>Geodermatophilales</taxon>
        <taxon>Geodermatophilaceae</taxon>
        <taxon>Blastococcus</taxon>
    </lineage>
</organism>
<dbReference type="PANTHER" id="PTHR43105">
    <property type="entry name" value="RESPIRATORY NITRATE REDUCTASE"/>
    <property type="match status" value="1"/>
</dbReference>
<dbReference type="Gene3D" id="3.40.228.10">
    <property type="entry name" value="Dimethylsulfoxide Reductase, domain 2"/>
    <property type="match status" value="1"/>
</dbReference>
<dbReference type="Gene3D" id="3.10.20.740">
    <property type="match status" value="1"/>
</dbReference>
<dbReference type="SMART" id="SM00926">
    <property type="entry name" value="Molybdop_Fe4S4"/>
    <property type="match status" value="1"/>
</dbReference>